<dbReference type="Proteomes" id="UP001501710">
    <property type="component" value="Unassembled WGS sequence"/>
</dbReference>
<reference evidence="3" key="1">
    <citation type="journal article" date="2019" name="Int. J. Syst. Evol. Microbiol.">
        <title>The Global Catalogue of Microorganisms (GCM) 10K type strain sequencing project: providing services to taxonomists for standard genome sequencing and annotation.</title>
        <authorList>
            <consortium name="The Broad Institute Genomics Platform"/>
            <consortium name="The Broad Institute Genome Sequencing Center for Infectious Disease"/>
            <person name="Wu L."/>
            <person name="Ma J."/>
        </authorList>
    </citation>
    <scope>NUCLEOTIDE SEQUENCE [LARGE SCALE GENOMIC DNA]</scope>
    <source>
        <strain evidence="3">JCM 17440</strain>
    </source>
</reference>
<dbReference type="RefSeq" id="WP_344902290.1">
    <property type="nucleotide sequence ID" value="NZ_BAABAS010000020.1"/>
</dbReference>
<gene>
    <name evidence="2" type="ORF">GCM10022254_55720</name>
</gene>
<dbReference type="EMBL" id="BAABAS010000020">
    <property type="protein sequence ID" value="GAA4238701.1"/>
    <property type="molecule type" value="Genomic_DNA"/>
</dbReference>
<name>A0ABP8CFN9_9ACTN</name>
<evidence type="ECO:0000313" key="3">
    <source>
        <dbReference type="Proteomes" id="UP001501710"/>
    </source>
</evidence>
<feature type="region of interest" description="Disordered" evidence="1">
    <location>
        <begin position="1"/>
        <end position="37"/>
    </location>
</feature>
<protein>
    <submittedName>
        <fullName evidence="2">Uncharacterized protein</fullName>
    </submittedName>
</protein>
<evidence type="ECO:0000313" key="2">
    <source>
        <dbReference type="EMBL" id="GAA4238701.1"/>
    </source>
</evidence>
<proteinExistence type="predicted"/>
<sequence length="600" mass="63896">MQDPSDSMEFTEREENGQGDSTDSPAGDDLTTGSGGDSTTASAVLAEIFPGVVAVSGEITEDLKSELMLEPIDFGLVSATDREQISTFLASIGNTATVGGNLANAFASLEGVYRVSGATQALLNAGGTLAVKDGAYLGAIFANSKIAAQARFIPLTQVSMAQSLAAIGPALAMAALQVQLSVITSLAKTNIALTNQVLTTVTRAQWAALSGLVETVDDAFREAREVGSVTPHVWEPIATKKADLGTARDQYQSYVRGHVQKIKKLGAHDRREYLEMNAETIVFDAYALRSSLEALTKHQVLRAAKASAAGREDADEARLVEVIARDAREERDSALAEMTSLVYSLTRELRIIAQLPGRATMPLTRKRKDSKAARLTCAQLLKAIQPLADALHPPVPPLETPDVVCGPDSLELEPYLRILRWFLEDGESLRVLGFSDQLDVLGAFGVASGGAKEKVAATKEKAVAAIDKAAAKNMVAVTDRRIITAKISTFRKHGQIGQEIPIEKVRYVRAPTRDGNGRSAIDIITPDENIRTIFHADIDNAKVDALAAILAESMTIPDAERDQLHRHGHAAITAAEGADPWSSTAIESVAATGDTGQEPS</sequence>
<accession>A0ABP8CFN9</accession>
<keyword evidence="3" id="KW-1185">Reference proteome</keyword>
<feature type="region of interest" description="Disordered" evidence="1">
    <location>
        <begin position="574"/>
        <end position="600"/>
    </location>
</feature>
<comment type="caution">
    <text evidence="2">The sequence shown here is derived from an EMBL/GenBank/DDBJ whole genome shotgun (WGS) entry which is preliminary data.</text>
</comment>
<feature type="compositionally biased region" description="Low complexity" evidence="1">
    <location>
        <begin position="27"/>
        <end position="37"/>
    </location>
</feature>
<organism evidence="2 3">
    <name type="scientific">Actinomadura meridiana</name>
    <dbReference type="NCBI Taxonomy" id="559626"/>
    <lineage>
        <taxon>Bacteria</taxon>
        <taxon>Bacillati</taxon>
        <taxon>Actinomycetota</taxon>
        <taxon>Actinomycetes</taxon>
        <taxon>Streptosporangiales</taxon>
        <taxon>Thermomonosporaceae</taxon>
        <taxon>Actinomadura</taxon>
    </lineage>
</organism>
<evidence type="ECO:0000256" key="1">
    <source>
        <dbReference type="SAM" id="MobiDB-lite"/>
    </source>
</evidence>